<evidence type="ECO:0000313" key="2">
    <source>
        <dbReference type="EMBL" id="CAD2222828.1"/>
    </source>
</evidence>
<protein>
    <recommendedName>
        <fullName evidence="4">Universal stress protein family</fullName>
    </recommendedName>
</protein>
<evidence type="ECO:0008006" key="4">
    <source>
        <dbReference type="Google" id="ProtNLM"/>
    </source>
</evidence>
<organism evidence="2 3">
    <name type="scientific">Angomonas deanei</name>
    <dbReference type="NCBI Taxonomy" id="59799"/>
    <lineage>
        <taxon>Eukaryota</taxon>
        <taxon>Discoba</taxon>
        <taxon>Euglenozoa</taxon>
        <taxon>Kinetoplastea</taxon>
        <taxon>Metakinetoplastina</taxon>
        <taxon>Trypanosomatida</taxon>
        <taxon>Trypanosomatidae</taxon>
        <taxon>Strigomonadinae</taxon>
        <taxon>Angomonas</taxon>
    </lineage>
</organism>
<sequence>MSVVVLYDGGASAGRAIEYAGQNGNFIQHEGCQLIVTHMWSREPNAADGHKAGEENNNNRESENMSLPLVMQSAMTVITENKYLRDTLQYKMETEMLPPLVTSAAPVPPPGGGILSPKAAPAKAKGKAPEVSTVTPEELEEQRMKEAEQLNELKKQRGLKIVQYAAQRAQHHHCSTLVLGAGNTVEGKNVLMGTVCAAALAELSRQYVLYIMKQDGLSLRPTTTKVRQMVFGVIEGEQSLASIGVATRHALSRRRAGVAADTVHVLLIATPEVSEESVTTYTESLTALLEEAGAIGGDNNNNEEQKEAEEEEKEGGEAERAVPLLPVNVCHLTASKKIAQPDLENSMSQVLRYYQQLGKTEFVVTSGDAPLVLLQALVGLLKPHCVVVPPA</sequence>
<keyword evidence="3" id="KW-1185">Reference proteome</keyword>
<evidence type="ECO:0000313" key="3">
    <source>
        <dbReference type="Proteomes" id="UP000515908"/>
    </source>
</evidence>
<feature type="region of interest" description="Disordered" evidence="1">
    <location>
        <begin position="292"/>
        <end position="320"/>
    </location>
</feature>
<name>A0A7G2CSS5_9TRYP</name>
<feature type="region of interest" description="Disordered" evidence="1">
    <location>
        <begin position="118"/>
        <end position="139"/>
    </location>
</feature>
<reference evidence="2 3" key="1">
    <citation type="submission" date="2020-08" db="EMBL/GenBank/DDBJ databases">
        <authorList>
            <person name="Newling K."/>
            <person name="Davey J."/>
            <person name="Forrester S."/>
        </authorList>
    </citation>
    <scope>NUCLEOTIDE SEQUENCE [LARGE SCALE GENOMIC DNA]</scope>
    <source>
        <strain evidence="3">Crithidia deanei Carvalho (ATCC PRA-265)</strain>
    </source>
</reference>
<dbReference type="Proteomes" id="UP000515908">
    <property type="component" value="Chromosome 28"/>
</dbReference>
<dbReference type="AlphaFoldDB" id="A0A7G2CSS5"/>
<proteinExistence type="predicted"/>
<accession>A0A7G2CSS5</accession>
<dbReference type="VEuPathDB" id="TriTrypDB:ADEAN_001038200"/>
<dbReference type="EMBL" id="LR877172">
    <property type="protein sequence ID" value="CAD2222828.1"/>
    <property type="molecule type" value="Genomic_DNA"/>
</dbReference>
<evidence type="ECO:0000256" key="1">
    <source>
        <dbReference type="SAM" id="MobiDB-lite"/>
    </source>
</evidence>
<gene>
    <name evidence="2" type="ORF">ADEAN_001038200</name>
</gene>